<keyword evidence="1" id="KW-0812">Transmembrane</keyword>
<accession>T1BKV0</accession>
<dbReference type="SUPFAM" id="SSF56801">
    <property type="entry name" value="Acetyl-CoA synthetase-like"/>
    <property type="match status" value="1"/>
</dbReference>
<proteinExistence type="predicted"/>
<sequence length="122" mass="13493">LILLLGSNEQFIDGFWAAILGGIIPVPVAGGISQEHRQKLLRIARRLGEPFIYTERRALERIEASAAESGQGETAERLRRRALLVDDVTEIERAGTVHAARPEDVAFIQFSSGSTREPRGWS</sequence>
<keyword evidence="1" id="KW-1133">Transmembrane helix</keyword>
<keyword evidence="1" id="KW-0472">Membrane</keyword>
<reference evidence="2" key="1">
    <citation type="submission" date="2013-08" db="EMBL/GenBank/DDBJ databases">
        <authorList>
            <person name="Mendez C."/>
            <person name="Richter M."/>
            <person name="Ferrer M."/>
            <person name="Sanchez J."/>
        </authorList>
    </citation>
    <scope>NUCLEOTIDE SEQUENCE</scope>
</reference>
<evidence type="ECO:0000313" key="2">
    <source>
        <dbReference type="EMBL" id="EQD53939.1"/>
    </source>
</evidence>
<dbReference type="InterPro" id="IPR042099">
    <property type="entry name" value="ANL_N_sf"/>
</dbReference>
<comment type="caution">
    <text evidence="2">The sequence shown here is derived from an EMBL/GenBank/DDBJ whole genome shotgun (WGS) entry which is preliminary data.</text>
</comment>
<organism evidence="2">
    <name type="scientific">mine drainage metagenome</name>
    <dbReference type="NCBI Taxonomy" id="410659"/>
    <lineage>
        <taxon>unclassified sequences</taxon>
        <taxon>metagenomes</taxon>
        <taxon>ecological metagenomes</taxon>
    </lineage>
</organism>
<feature type="transmembrane region" description="Helical" evidence="1">
    <location>
        <begin position="14"/>
        <end position="32"/>
    </location>
</feature>
<evidence type="ECO:0000256" key="1">
    <source>
        <dbReference type="SAM" id="Phobius"/>
    </source>
</evidence>
<protein>
    <submittedName>
        <fullName evidence="2">Amino acid adenylation</fullName>
    </submittedName>
</protein>
<reference evidence="2" key="2">
    <citation type="journal article" date="2014" name="ISME J.">
        <title>Microbial stratification in low pH oxic and suboxic macroscopic growths along an acid mine drainage.</title>
        <authorList>
            <person name="Mendez-Garcia C."/>
            <person name="Mesa V."/>
            <person name="Sprenger R.R."/>
            <person name="Richter M."/>
            <person name="Diez M.S."/>
            <person name="Solano J."/>
            <person name="Bargiela R."/>
            <person name="Golyshina O.V."/>
            <person name="Manteca A."/>
            <person name="Ramos J.L."/>
            <person name="Gallego J.R."/>
            <person name="Llorente I."/>
            <person name="Martins Dos Santos V.A."/>
            <person name="Jensen O.N."/>
            <person name="Pelaez A.I."/>
            <person name="Sanchez J."/>
            <person name="Ferrer M."/>
        </authorList>
    </citation>
    <scope>NUCLEOTIDE SEQUENCE</scope>
</reference>
<gene>
    <name evidence="2" type="ORF">B2A_06200</name>
</gene>
<dbReference type="AlphaFoldDB" id="T1BKV0"/>
<name>T1BKV0_9ZZZZ</name>
<dbReference type="EMBL" id="AUZZ01004364">
    <property type="protein sequence ID" value="EQD53939.1"/>
    <property type="molecule type" value="Genomic_DNA"/>
</dbReference>
<dbReference type="Gene3D" id="3.40.50.12780">
    <property type="entry name" value="N-terminal domain of ligase-like"/>
    <property type="match status" value="1"/>
</dbReference>
<feature type="non-terminal residue" evidence="2">
    <location>
        <position position="1"/>
    </location>
</feature>